<name>A0A836KSP4_LEIEN</name>
<dbReference type="GeneID" id="94174644"/>
<feature type="compositionally biased region" description="Gly residues" evidence="1">
    <location>
        <begin position="82"/>
        <end position="96"/>
    </location>
</feature>
<evidence type="ECO:0000313" key="2">
    <source>
        <dbReference type="EMBL" id="KAG5485899.1"/>
    </source>
</evidence>
<dbReference type="AlphaFoldDB" id="A0A836KSP4"/>
<protein>
    <submittedName>
        <fullName evidence="2">Uncharacterized protein</fullName>
    </submittedName>
</protein>
<dbReference type="Proteomes" id="UP000674179">
    <property type="component" value="Chromosome 6"/>
</dbReference>
<reference evidence="2 3" key="1">
    <citation type="submission" date="2021-02" db="EMBL/GenBank/DDBJ databases">
        <title>Leishmania (Mundinia) enrietti genome sequencing and assembly.</title>
        <authorList>
            <person name="Almutairi H."/>
            <person name="Gatherer D."/>
        </authorList>
    </citation>
    <scope>NUCLEOTIDE SEQUENCE [LARGE SCALE GENOMIC DNA]</scope>
    <source>
        <strain evidence="2">CUR178</strain>
    </source>
</reference>
<keyword evidence="3" id="KW-1185">Reference proteome</keyword>
<organism evidence="2 3">
    <name type="scientific">Leishmania enriettii</name>
    <dbReference type="NCBI Taxonomy" id="5663"/>
    <lineage>
        <taxon>Eukaryota</taxon>
        <taxon>Discoba</taxon>
        <taxon>Euglenozoa</taxon>
        <taxon>Kinetoplastea</taxon>
        <taxon>Metakinetoplastina</taxon>
        <taxon>Trypanosomatida</taxon>
        <taxon>Trypanosomatidae</taxon>
        <taxon>Leishmaniinae</taxon>
        <taxon>Leishmania</taxon>
    </lineage>
</organism>
<evidence type="ECO:0000256" key="1">
    <source>
        <dbReference type="SAM" id="MobiDB-lite"/>
    </source>
</evidence>
<feature type="region of interest" description="Disordered" evidence="1">
    <location>
        <begin position="146"/>
        <end position="173"/>
    </location>
</feature>
<dbReference type="RefSeq" id="XP_067695624.1">
    <property type="nucleotide sequence ID" value="XM_067839134.1"/>
</dbReference>
<comment type="caution">
    <text evidence="2">The sequence shown here is derived from an EMBL/GenBank/DDBJ whole genome shotgun (WGS) entry which is preliminary data.</text>
</comment>
<gene>
    <name evidence="2" type="ORF">CUR178_07493</name>
</gene>
<proteinExistence type="predicted"/>
<sequence>MQVPRGSATTTQVDPAAVQWLMRDENRRPRGVNGGGGVEGEQVVPPEGIGGDGGGHSDGHHRCSSGAAQAGVLPAEGGVPRGEGVGGEGVGAGMDDGGSRRTHRYREEGDDSETNEVVRHAEVAVYGGPEARVDRGWGLYDAQKGDAHARSVDGPRTRPRTAPSWRLSRGQTSTGHGAAPFFGMVSASGTPGATASAASAGVNREFAPHHRERDAQKRWRGYRGSYPTLRATLRQLARACEEEQRAKKLCLSSMTTTAAAMTRGTTSGNGASRC</sequence>
<evidence type="ECO:0000313" key="3">
    <source>
        <dbReference type="Proteomes" id="UP000674179"/>
    </source>
</evidence>
<feature type="compositionally biased region" description="Basic and acidic residues" evidence="1">
    <location>
        <begin position="146"/>
        <end position="156"/>
    </location>
</feature>
<dbReference type="KEGG" id="lenr:94174644"/>
<feature type="region of interest" description="Disordered" evidence="1">
    <location>
        <begin position="1"/>
        <end position="65"/>
    </location>
</feature>
<dbReference type="EMBL" id="JAFHKP010000006">
    <property type="protein sequence ID" value="KAG5485899.1"/>
    <property type="molecule type" value="Genomic_DNA"/>
</dbReference>
<feature type="region of interest" description="Disordered" evidence="1">
    <location>
        <begin position="82"/>
        <end position="114"/>
    </location>
</feature>
<accession>A0A836KSP4</accession>